<proteinExistence type="predicted"/>
<dbReference type="Proteomes" id="UP001268683">
    <property type="component" value="Chromosome"/>
</dbReference>
<sequence>MIFKKGLDASEALILRSVLEGAGISVWLSNEHMASMNYAVTADLLIREGDKWRADQVMQDVSTFPADAPKIELGDLQECHYCGSTDVFNFVGTVPIMGGILKSRAFPGSPWRRCLECRKFFRVDNRRYLGNAPTALLWGGILGCAVYGLNYAITWLRIML</sequence>
<evidence type="ECO:0000256" key="1">
    <source>
        <dbReference type="SAM" id="Phobius"/>
    </source>
</evidence>
<protein>
    <recommendedName>
        <fullName evidence="4">DUF2007 domain-containing protein</fullName>
    </recommendedName>
</protein>
<reference evidence="2" key="1">
    <citation type="submission" date="2023-04" db="EMBL/GenBank/DDBJ databases">
        <title>Complete genome sequence of Temperatibacter marinus.</title>
        <authorList>
            <person name="Rong J.-C."/>
            <person name="Yi M.-L."/>
            <person name="Zhao Q."/>
        </authorList>
    </citation>
    <scope>NUCLEOTIDE SEQUENCE</scope>
    <source>
        <strain evidence="2">NBRC 110045</strain>
    </source>
</reference>
<keyword evidence="3" id="KW-1185">Reference proteome</keyword>
<evidence type="ECO:0000313" key="3">
    <source>
        <dbReference type="Proteomes" id="UP001268683"/>
    </source>
</evidence>
<evidence type="ECO:0000313" key="2">
    <source>
        <dbReference type="EMBL" id="WND03133.1"/>
    </source>
</evidence>
<accession>A0AA52EGA1</accession>
<dbReference type="RefSeq" id="WP_310798982.1">
    <property type="nucleotide sequence ID" value="NZ_CP123872.1"/>
</dbReference>
<keyword evidence="1" id="KW-1133">Transmembrane helix</keyword>
<keyword evidence="1" id="KW-0472">Membrane</keyword>
<name>A0AA52EGA1_9PROT</name>
<dbReference type="InterPro" id="IPR011322">
    <property type="entry name" value="N-reg_PII-like_a/b"/>
</dbReference>
<dbReference type="EMBL" id="CP123872">
    <property type="protein sequence ID" value="WND03133.1"/>
    <property type="molecule type" value="Genomic_DNA"/>
</dbReference>
<gene>
    <name evidence="2" type="ORF">QGN29_01975</name>
</gene>
<organism evidence="2 3">
    <name type="scientific">Temperatibacter marinus</name>
    <dbReference type="NCBI Taxonomy" id="1456591"/>
    <lineage>
        <taxon>Bacteria</taxon>
        <taxon>Pseudomonadati</taxon>
        <taxon>Pseudomonadota</taxon>
        <taxon>Alphaproteobacteria</taxon>
        <taxon>Kordiimonadales</taxon>
        <taxon>Temperatibacteraceae</taxon>
        <taxon>Temperatibacter</taxon>
    </lineage>
</organism>
<dbReference type="AlphaFoldDB" id="A0AA52EGA1"/>
<evidence type="ECO:0008006" key="4">
    <source>
        <dbReference type="Google" id="ProtNLM"/>
    </source>
</evidence>
<dbReference type="KEGG" id="tmk:QGN29_01975"/>
<feature type="transmembrane region" description="Helical" evidence="1">
    <location>
        <begin position="128"/>
        <end position="153"/>
    </location>
</feature>
<dbReference type="SUPFAM" id="SSF54913">
    <property type="entry name" value="GlnB-like"/>
    <property type="match status" value="1"/>
</dbReference>
<keyword evidence="1" id="KW-0812">Transmembrane</keyword>